<proteinExistence type="predicted"/>
<dbReference type="CDD" id="cd05300">
    <property type="entry name" value="2-Hacid_dh_1"/>
    <property type="match status" value="1"/>
</dbReference>
<evidence type="ECO:0000256" key="1">
    <source>
        <dbReference type="ARBA" id="ARBA00023002"/>
    </source>
</evidence>
<dbReference type="FunFam" id="3.40.50.720:FF:000363">
    <property type="entry name" value="D-isomer specific 2-hydroxyacid dehydrogenase"/>
    <property type="match status" value="1"/>
</dbReference>
<name>A0A7R9PPQ5_TIMGE</name>
<accession>A0A7R9PPQ5</accession>
<dbReference type="Gene3D" id="3.40.50.720">
    <property type="entry name" value="NAD(P)-binding Rossmann-like Domain"/>
    <property type="match status" value="2"/>
</dbReference>
<dbReference type="AlphaFoldDB" id="A0A7R9PPQ5"/>
<gene>
    <name evidence="4" type="ORF">TGEB3V08_LOCUS8792</name>
</gene>
<organism evidence="4">
    <name type="scientific">Timema genevievae</name>
    <name type="common">Walking stick</name>
    <dbReference type="NCBI Taxonomy" id="629358"/>
    <lineage>
        <taxon>Eukaryota</taxon>
        <taxon>Metazoa</taxon>
        <taxon>Ecdysozoa</taxon>
        <taxon>Arthropoda</taxon>
        <taxon>Hexapoda</taxon>
        <taxon>Insecta</taxon>
        <taxon>Pterygota</taxon>
        <taxon>Neoptera</taxon>
        <taxon>Polyneoptera</taxon>
        <taxon>Phasmatodea</taxon>
        <taxon>Timematodea</taxon>
        <taxon>Timematoidea</taxon>
        <taxon>Timematidae</taxon>
        <taxon>Timema</taxon>
    </lineage>
</organism>
<sequence>MLDWPAEDEEIKLANALVVLSSTSEDGEIEVQISVGMFCKHDSMDGEIDQWENTSLRVDDCIWTVAKNEVVSKEAKMAVCKSVLMPTLFYGCEEWVCQEKHKELDAVSDAELQPLKEAEVIVADCNLLAPYLYQLNAKWIQGTWAGVEPLLNSIDSSKPPLPYQFTRFSGRFFGIAMAEYVVSNIVNWERDYKNVYRGQCEGIWIKDKVFADYRTISDLTIGILGMGAIGKHVSQVLKGFDAQVWAMARTIPEPKDRCPYVDEYRSVSELPDLLQNCDYVVAMLPATIETNNFLGGDILKNCELKKSVLMSVGRGNVISEQDIVKSIENGWISGAILDVFAQEPLPKTSLLWKIPQVIITPHYAATTRGIDVAKLFKENLEKYCANQPLPNIVHVNKGY</sequence>
<reference evidence="4" key="1">
    <citation type="submission" date="2020-11" db="EMBL/GenBank/DDBJ databases">
        <authorList>
            <person name="Tran Van P."/>
        </authorList>
    </citation>
    <scope>NUCLEOTIDE SEQUENCE</scope>
</reference>
<dbReference type="InterPro" id="IPR036291">
    <property type="entry name" value="NAD(P)-bd_dom_sf"/>
</dbReference>
<dbReference type="InterPro" id="IPR006140">
    <property type="entry name" value="D-isomer_DH_NAD-bd"/>
</dbReference>
<dbReference type="SUPFAM" id="SSF51735">
    <property type="entry name" value="NAD(P)-binding Rossmann-fold domains"/>
    <property type="match status" value="1"/>
</dbReference>
<evidence type="ECO:0000313" key="4">
    <source>
        <dbReference type="EMBL" id="CAD7603468.1"/>
    </source>
</evidence>
<keyword evidence="2" id="KW-0520">NAD</keyword>
<evidence type="ECO:0000259" key="3">
    <source>
        <dbReference type="Pfam" id="PF02826"/>
    </source>
</evidence>
<feature type="domain" description="D-isomer specific 2-hydroxyacid dehydrogenase NAD-binding" evidence="3">
    <location>
        <begin position="185"/>
        <end position="364"/>
    </location>
</feature>
<dbReference type="PANTHER" id="PTHR43333:SF1">
    <property type="entry name" value="D-ISOMER SPECIFIC 2-HYDROXYACID DEHYDROGENASE NAD-BINDING DOMAIN-CONTAINING PROTEIN"/>
    <property type="match status" value="1"/>
</dbReference>
<evidence type="ECO:0000256" key="2">
    <source>
        <dbReference type="ARBA" id="ARBA00023027"/>
    </source>
</evidence>
<keyword evidence="1" id="KW-0560">Oxidoreductase</keyword>
<dbReference type="Pfam" id="PF02826">
    <property type="entry name" value="2-Hacid_dh_C"/>
    <property type="match status" value="1"/>
</dbReference>
<dbReference type="GO" id="GO:0016491">
    <property type="term" value="F:oxidoreductase activity"/>
    <property type="evidence" value="ECO:0007669"/>
    <property type="project" value="UniProtKB-KW"/>
</dbReference>
<dbReference type="EMBL" id="OE843576">
    <property type="protein sequence ID" value="CAD7603468.1"/>
    <property type="molecule type" value="Genomic_DNA"/>
</dbReference>
<dbReference type="GO" id="GO:0051287">
    <property type="term" value="F:NAD binding"/>
    <property type="evidence" value="ECO:0007669"/>
    <property type="project" value="InterPro"/>
</dbReference>
<protein>
    <recommendedName>
        <fullName evidence="3">D-isomer specific 2-hydroxyacid dehydrogenase NAD-binding domain-containing protein</fullName>
    </recommendedName>
</protein>
<dbReference type="PANTHER" id="PTHR43333">
    <property type="entry name" value="2-HACID_DH_C DOMAIN-CONTAINING PROTEIN"/>
    <property type="match status" value="1"/>
</dbReference>